<gene>
    <name evidence="1" type="ORF">GPUN_2124</name>
</gene>
<comment type="caution">
    <text evidence="1">The sequence shown here is derived from an EMBL/GenBank/DDBJ whole genome shotgun (WGS) entry which is preliminary data.</text>
</comment>
<evidence type="ECO:0000313" key="1">
    <source>
        <dbReference type="EMBL" id="GAB56239.1"/>
    </source>
</evidence>
<sequence>MQDPQTSGLTVVGDKMYSVSDASALEHQIRRLHVINKNTAVIDTTLGPIEIAPHVANASCFADYLNTRPDYEALVAIPGQTNQWLIVTEDGTRGSKIEGECFDQFANNNFTRYPALIAKLEVINKTLLLTGVRAIEFDALDNIDKRGLGQNIENDGIEGLAFTRDNRLLFGIEQDASAAARVFEIAYSPDMFDTLDSFLKVTDSNLLFPSSMSLINPINGMDVYYPSADSEGYLIAVARNNDQLWILDLAKQRPAIIVDLILYAPSDAKCGKGTSHKMRNSALEGLAVDGERLFLINDPWRQQYPNNATCIYDKPRYEEFTPLLFELAINPMWFK</sequence>
<dbReference type="AlphaFoldDB" id="H5TD62"/>
<keyword evidence="2" id="KW-1185">Reference proteome</keyword>
<dbReference type="EMBL" id="BAET01000025">
    <property type="protein sequence ID" value="GAB56239.1"/>
    <property type="molecule type" value="Genomic_DNA"/>
</dbReference>
<dbReference type="Proteomes" id="UP000053586">
    <property type="component" value="Unassembled WGS sequence"/>
</dbReference>
<evidence type="ECO:0008006" key="3">
    <source>
        <dbReference type="Google" id="ProtNLM"/>
    </source>
</evidence>
<dbReference type="STRING" id="56804.BAE46_12290"/>
<organism evidence="1 2">
    <name type="scientific">Glaciecola punicea ACAM 611</name>
    <dbReference type="NCBI Taxonomy" id="1121923"/>
    <lineage>
        <taxon>Bacteria</taxon>
        <taxon>Pseudomonadati</taxon>
        <taxon>Pseudomonadota</taxon>
        <taxon>Gammaproteobacteria</taxon>
        <taxon>Alteromonadales</taxon>
        <taxon>Alteromonadaceae</taxon>
        <taxon>Glaciecola</taxon>
    </lineage>
</organism>
<reference evidence="1 2" key="2">
    <citation type="journal article" date="2017" name="Antonie Van Leeuwenhoek">
        <title>Rhizobium rhizosphaerae sp. nov., a novel species isolated from rice rhizosphere.</title>
        <authorList>
            <person name="Zhao J.J."/>
            <person name="Zhang J."/>
            <person name="Zhang R.J."/>
            <person name="Zhang C.W."/>
            <person name="Yin H.Q."/>
            <person name="Zhang X.X."/>
        </authorList>
    </citation>
    <scope>NUCLEOTIDE SEQUENCE [LARGE SCALE GENOMIC DNA]</scope>
    <source>
        <strain evidence="1 2">ACAM 611</strain>
    </source>
</reference>
<accession>H5TD62</accession>
<proteinExistence type="predicted"/>
<reference evidence="1 2" key="1">
    <citation type="journal article" date="2012" name="J. Bacteriol.">
        <title>Genome sequence of proteorhodopsin-containing sea ice bacterium Glaciecola punicea ACAM 611T.</title>
        <authorList>
            <person name="Qin Q.-L."/>
            <person name="Xie B.-B."/>
            <person name="Shu Y.-L."/>
            <person name="Rong J.-C."/>
            <person name="Zhao D.-L."/>
            <person name="Zhang X.-Y."/>
            <person name="Chen X.-L."/>
            <person name="Zhou B.-C."/>
            <person name="Zhanga Y.-Z."/>
        </authorList>
    </citation>
    <scope>NUCLEOTIDE SEQUENCE [LARGE SCALE GENOMIC DNA]</scope>
    <source>
        <strain evidence="1 2">ACAM 611</strain>
    </source>
</reference>
<protein>
    <recommendedName>
        <fullName evidence="3">Phytase-like domain-containing protein</fullName>
    </recommendedName>
</protein>
<name>H5TD62_9ALTE</name>
<evidence type="ECO:0000313" key="2">
    <source>
        <dbReference type="Proteomes" id="UP000053586"/>
    </source>
</evidence>
<dbReference type="eggNOG" id="ENOG502Z98Q">
    <property type="taxonomic scope" value="Bacteria"/>
</dbReference>
<dbReference type="SUPFAM" id="SSF50956">
    <property type="entry name" value="Thermostable phytase (3-phytase)"/>
    <property type="match status" value="1"/>
</dbReference>